<proteinExistence type="predicted"/>
<dbReference type="RefSeq" id="WP_083381933.1">
    <property type="nucleotide sequence ID" value="NZ_CP035282.1"/>
</dbReference>
<accession>A0A410Q8C2</accession>
<reference evidence="2" key="1">
    <citation type="submission" date="2019-01" db="EMBL/GenBank/DDBJ databases">
        <title>Draft genomes of a novel of Sporanaerobacter strains.</title>
        <authorList>
            <person name="Ma S."/>
        </authorList>
    </citation>
    <scope>NUCLEOTIDE SEQUENCE [LARGE SCALE GENOMIC DNA]</scope>
    <source>
        <strain evidence="2">NJN-17</strain>
    </source>
</reference>
<organism evidence="1 2">
    <name type="scientific">Acidilutibacter cellobiosedens</name>
    <dbReference type="NCBI Taxonomy" id="2507161"/>
    <lineage>
        <taxon>Bacteria</taxon>
        <taxon>Bacillati</taxon>
        <taxon>Bacillota</taxon>
        <taxon>Tissierellia</taxon>
        <taxon>Tissierellales</taxon>
        <taxon>Acidilutibacteraceae</taxon>
        <taxon>Acidilutibacter</taxon>
    </lineage>
</organism>
<dbReference type="Proteomes" id="UP000287969">
    <property type="component" value="Chromosome"/>
</dbReference>
<dbReference type="Pfam" id="PF12669">
    <property type="entry name" value="FeoB_associated"/>
    <property type="match status" value="1"/>
</dbReference>
<keyword evidence="2" id="KW-1185">Reference proteome</keyword>
<dbReference type="EMBL" id="CP035282">
    <property type="protein sequence ID" value="QAT60231.1"/>
    <property type="molecule type" value="Genomic_DNA"/>
</dbReference>
<dbReference type="AlphaFoldDB" id="A0A410Q8C2"/>
<protein>
    <submittedName>
        <fullName evidence="1">FeoB-associated Cys-rich membrane protein</fullName>
    </submittedName>
</protein>
<sequence length="46" mass="4816">MATWIIGAIVIGAMIFAGYKSFKTTKNGGCNCGCSSCPITDKSHCK</sequence>
<evidence type="ECO:0000313" key="1">
    <source>
        <dbReference type="EMBL" id="QAT60231.1"/>
    </source>
</evidence>
<dbReference type="KEGG" id="spoa:EQM13_00915"/>
<evidence type="ECO:0000313" key="2">
    <source>
        <dbReference type="Proteomes" id="UP000287969"/>
    </source>
</evidence>
<name>A0A410Q8C2_9FIRM</name>
<gene>
    <name evidence="1" type="ORF">EQM13_00915</name>
</gene>